<evidence type="ECO:0000256" key="1">
    <source>
        <dbReference type="SAM" id="MobiDB-lite"/>
    </source>
</evidence>
<evidence type="ECO:0000313" key="3">
    <source>
        <dbReference type="Proteomes" id="UP000297280"/>
    </source>
</evidence>
<protein>
    <submittedName>
        <fullName evidence="2">Uncharacterized protein</fullName>
    </submittedName>
</protein>
<dbReference type="EMBL" id="PQXO01000012">
    <property type="protein sequence ID" value="TGO92019.1"/>
    <property type="molecule type" value="Genomic_DNA"/>
</dbReference>
<comment type="caution">
    <text evidence="2">The sequence shown here is derived from an EMBL/GenBank/DDBJ whole genome shotgun (WGS) entry which is preliminary data.</text>
</comment>
<gene>
    <name evidence="2" type="ORF">BPOR_0012g00180</name>
</gene>
<feature type="compositionally biased region" description="Polar residues" evidence="1">
    <location>
        <begin position="137"/>
        <end position="146"/>
    </location>
</feature>
<organism evidence="2 3">
    <name type="scientific">Botrytis porri</name>
    <dbReference type="NCBI Taxonomy" id="87229"/>
    <lineage>
        <taxon>Eukaryota</taxon>
        <taxon>Fungi</taxon>
        <taxon>Dikarya</taxon>
        <taxon>Ascomycota</taxon>
        <taxon>Pezizomycotina</taxon>
        <taxon>Leotiomycetes</taxon>
        <taxon>Helotiales</taxon>
        <taxon>Sclerotiniaceae</taxon>
        <taxon>Botrytis</taxon>
    </lineage>
</organism>
<sequence>MSTPIVSTTTTTTTTTTTSPPSLPANFTFAPSTLYIILADIGHESLFHWGYLLTSAPPPATRTPFLTPVTGTIFHITNMTGPWLYQSPTFPLAHLLKFIPSLLFILKICPIDTILHPALSERLGILGLQAQLKSMGSTISQTQAQDSHPETGEEDQGEENEKLPPEEKEELVSPESEISCRTWIKFTLCVLDEEGYISFPETSHRLSSKAVVDSIEAEAVAGAGWNRMRGTVGWDQSVWVGE</sequence>
<evidence type="ECO:0000313" key="2">
    <source>
        <dbReference type="EMBL" id="TGO92019.1"/>
    </source>
</evidence>
<feature type="region of interest" description="Disordered" evidence="1">
    <location>
        <begin position="137"/>
        <end position="174"/>
    </location>
</feature>
<proteinExistence type="predicted"/>
<accession>A0A4Z1L5F2</accession>
<reference evidence="2 3" key="1">
    <citation type="submission" date="2017-12" db="EMBL/GenBank/DDBJ databases">
        <title>Comparative genomics of Botrytis spp.</title>
        <authorList>
            <person name="Valero-Jimenez C.A."/>
            <person name="Tapia P."/>
            <person name="Veloso J."/>
            <person name="Silva-Moreno E."/>
            <person name="Staats M."/>
            <person name="Valdes J.H."/>
            <person name="Van Kan J.A.L."/>
        </authorList>
    </citation>
    <scope>NUCLEOTIDE SEQUENCE [LARGE SCALE GENOMIC DNA]</scope>
    <source>
        <strain evidence="2 3">MUCL3349</strain>
    </source>
</reference>
<dbReference type="OrthoDB" id="3016366at2759"/>
<dbReference type="Proteomes" id="UP000297280">
    <property type="component" value="Unassembled WGS sequence"/>
</dbReference>
<dbReference type="AlphaFoldDB" id="A0A4Z1L5F2"/>
<keyword evidence="3" id="KW-1185">Reference proteome</keyword>
<name>A0A4Z1L5F2_9HELO</name>